<feature type="compositionally biased region" description="Polar residues" evidence="1">
    <location>
        <begin position="59"/>
        <end position="72"/>
    </location>
</feature>
<protein>
    <submittedName>
        <fullName evidence="2">Uncharacterized protein</fullName>
    </submittedName>
</protein>
<accession>A0A6J4II41</accession>
<reference evidence="2" key="1">
    <citation type="submission" date="2020-02" db="EMBL/GenBank/DDBJ databases">
        <authorList>
            <person name="Meier V. D."/>
        </authorList>
    </citation>
    <scope>NUCLEOTIDE SEQUENCE</scope>
    <source>
        <strain evidence="2">AVDCRST_MAG26</strain>
    </source>
</reference>
<name>A0A6J4II41_9CHLR</name>
<proteinExistence type="predicted"/>
<feature type="region of interest" description="Disordered" evidence="1">
    <location>
        <begin position="55"/>
        <end position="101"/>
    </location>
</feature>
<dbReference type="AlphaFoldDB" id="A0A6J4II41"/>
<organism evidence="2">
    <name type="scientific">uncultured Chloroflexia bacterium</name>
    <dbReference type="NCBI Taxonomy" id="1672391"/>
    <lineage>
        <taxon>Bacteria</taxon>
        <taxon>Bacillati</taxon>
        <taxon>Chloroflexota</taxon>
        <taxon>Chloroflexia</taxon>
        <taxon>environmental samples</taxon>
    </lineage>
</organism>
<gene>
    <name evidence="2" type="ORF">AVDCRST_MAG26-1884</name>
</gene>
<evidence type="ECO:0000256" key="1">
    <source>
        <dbReference type="SAM" id="MobiDB-lite"/>
    </source>
</evidence>
<evidence type="ECO:0000313" key="2">
    <source>
        <dbReference type="EMBL" id="CAA9250685.1"/>
    </source>
</evidence>
<dbReference type="EMBL" id="CADCTK010000430">
    <property type="protein sequence ID" value="CAA9250685.1"/>
    <property type="molecule type" value="Genomic_DNA"/>
</dbReference>
<sequence length="101" mass="10661">MCLSRENCGNLFDNHGDPRNITMQTIQDAANVASLTVPEVLRNIQRGVSEGLRGMTDWTGAQESTGGRQDTGTLVMDDYASGPQLSSALPPPSPGEKSPGS</sequence>